<sequence>MRMFCTSGPVDKKTCYYVERPDIMEEALNHIENWRYFTVSAPRQSGKTTLLRDIVEKIKDKYLTIFISFESYGEKDKEDFLETLVMDIVDDIEYRYNEKIELQIPKNIDNIRILLKELYKKFGREIILMIDEFERLNEEIINEFLHVIRSVYHKKEIYKLRSVVLISVSYLSGILEDNASPFNIAEHMEVPYFTKEQVYDLLSQHEKETGQLFDEKVKELIWHNAAGQPGLTNGLAYDLVAKKAKGKKIITEKHFEKTLYDYIKKYIDKNMENIISKAHEEKEIVMQILFEPESVEFDISDERIKFLYLHGVIDDCEGKCCVKVPLYYKKLYNHFKPKINGEKDYIINIYENLSKYFTKEGKLKINELMKKYIEYINKRGAVMFKGKKLYEGVYQYNLDIFLSTYMEELGGEVLTEVEVGGGRIDLLVRYKEEKYLIEIKRNPGPRKFQLAKKQLVEYLKRSGLKEGWLVIYSEAIEDFKHEIEEIDGVKINVWFIKTNFESPSKVN</sequence>
<dbReference type="HOGENOM" id="CLU_038452_0_0_0"/>
<dbReference type="Gene3D" id="3.40.50.300">
    <property type="entry name" value="P-loop containing nucleotide triphosphate hydrolases"/>
    <property type="match status" value="1"/>
</dbReference>
<proteinExistence type="predicted"/>
<dbReference type="STRING" id="443254.Marpi_0914"/>
<dbReference type="Proteomes" id="UP000007161">
    <property type="component" value="Chromosome"/>
</dbReference>
<dbReference type="Pfam" id="PF14516">
    <property type="entry name" value="AAA_35"/>
    <property type="match status" value="1"/>
</dbReference>
<dbReference type="KEGG" id="mpz:Marpi_0914"/>
<dbReference type="SUPFAM" id="SSF52540">
    <property type="entry name" value="P-loop containing nucleoside triphosphate hydrolases"/>
    <property type="match status" value="1"/>
</dbReference>
<keyword evidence="2" id="KW-1185">Reference proteome</keyword>
<evidence type="ECO:0000313" key="1">
    <source>
        <dbReference type="EMBL" id="AEX85329.1"/>
    </source>
</evidence>
<dbReference type="OrthoDB" id="39416at2"/>
<name>H2J7D7_MARPK</name>
<accession>H2J7D7</accession>
<protein>
    <submittedName>
        <fullName evidence="1">ATP-dependent transcriptional regulator</fullName>
    </submittedName>
</protein>
<dbReference type="PANTHER" id="PTHR34301:SF8">
    <property type="entry name" value="ATPASE DOMAIN-CONTAINING PROTEIN"/>
    <property type="match status" value="1"/>
</dbReference>
<dbReference type="eggNOG" id="COG1672">
    <property type="taxonomic scope" value="Bacteria"/>
</dbReference>
<gene>
    <name evidence="1" type="ordered locus">Marpi_0914</name>
</gene>
<dbReference type="EMBL" id="CP003257">
    <property type="protein sequence ID" value="AEX85329.1"/>
    <property type="molecule type" value="Genomic_DNA"/>
</dbReference>
<organism evidence="1 2">
    <name type="scientific">Marinitoga piezophila (strain DSM 14283 / JCM 11233 / KA3)</name>
    <dbReference type="NCBI Taxonomy" id="443254"/>
    <lineage>
        <taxon>Bacteria</taxon>
        <taxon>Thermotogati</taxon>
        <taxon>Thermotogota</taxon>
        <taxon>Thermotogae</taxon>
        <taxon>Petrotogales</taxon>
        <taxon>Petrotogaceae</taxon>
        <taxon>Marinitoga</taxon>
    </lineage>
</organism>
<evidence type="ECO:0000313" key="2">
    <source>
        <dbReference type="Proteomes" id="UP000007161"/>
    </source>
</evidence>
<reference evidence="1 2" key="1">
    <citation type="journal article" date="2012" name="J. Bacteriol.">
        <title>Complete Genome Sequence of the Thermophilic, Piezophilic, Heterotrophic Bacterium Marinitoga piezophila KA3.</title>
        <authorList>
            <person name="Lucas S."/>
            <person name="Han J."/>
            <person name="Lapidus A."/>
            <person name="Cheng J.F."/>
            <person name="Goodwin L.A."/>
            <person name="Pitluck S."/>
            <person name="Peters L."/>
            <person name="Mikhailova N."/>
            <person name="Teshima H."/>
            <person name="Detter J.C."/>
            <person name="Han C."/>
            <person name="Tapia R."/>
            <person name="Land M."/>
            <person name="Hauser L."/>
            <person name="Kyrpides N.C."/>
            <person name="Ivanova N."/>
            <person name="Pagani I."/>
            <person name="Vannier P."/>
            <person name="Oger P."/>
            <person name="Bartlett D.H."/>
            <person name="Noll K.M."/>
            <person name="Woyke T."/>
            <person name="Jebbar M."/>
        </authorList>
    </citation>
    <scope>NUCLEOTIDE SEQUENCE [LARGE SCALE GENOMIC DNA]</scope>
    <source>
        <strain evidence="2">DSM 14283 / JCM 11233 / KA3</strain>
    </source>
</reference>
<reference evidence="2" key="2">
    <citation type="submission" date="2012-01" db="EMBL/GenBank/DDBJ databases">
        <title>Complete sequence of chromosome of Marinitoga piezophila KA3.</title>
        <authorList>
            <person name="Lucas S."/>
            <person name="Han J."/>
            <person name="Lapidus A."/>
            <person name="Cheng J.-F."/>
            <person name="Goodwin L."/>
            <person name="Pitluck S."/>
            <person name="Peters L."/>
            <person name="Mikhailova N."/>
            <person name="Teshima H."/>
            <person name="Detter J.C."/>
            <person name="Han C."/>
            <person name="Tapia R."/>
            <person name="Land M."/>
            <person name="Hauser L."/>
            <person name="Kyrpides N."/>
            <person name="Ivanova N."/>
            <person name="Pagani I."/>
            <person name="Jebbar M."/>
            <person name="Vannier P."/>
            <person name="Oger P."/>
            <person name="Cario A."/>
            <person name="Bartlett D."/>
            <person name="Noll K.M."/>
            <person name="Woyke T."/>
        </authorList>
    </citation>
    <scope>NUCLEOTIDE SEQUENCE [LARGE SCALE GENOMIC DNA]</scope>
    <source>
        <strain evidence="2">DSM 14283 / JCM 11233 / KA3</strain>
    </source>
</reference>
<dbReference type="AlphaFoldDB" id="H2J7D7"/>
<dbReference type="InterPro" id="IPR027417">
    <property type="entry name" value="P-loop_NTPase"/>
</dbReference>
<dbReference type="PANTHER" id="PTHR34301">
    <property type="entry name" value="DNA-BINDING PROTEIN-RELATED"/>
    <property type="match status" value="1"/>
</dbReference>
<dbReference type="RefSeq" id="WP_014296401.1">
    <property type="nucleotide sequence ID" value="NC_016751.1"/>
</dbReference>